<dbReference type="AlphaFoldDB" id="A0A8B8ZPI7"/>
<evidence type="ECO:0000256" key="3">
    <source>
        <dbReference type="PIRSR" id="PIRSR002703-1"/>
    </source>
</evidence>
<feature type="disulfide bond" evidence="3">
    <location>
        <begin position="185"/>
        <end position="194"/>
    </location>
</feature>
<dbReference type="KEGG" id="pda:103698510"/>
<dbReference type="OrthoDB" id="2020591at2759"/>
<keyword evidence="5" id="KW-1185">Reference proteome</keyword>
<dbReference type="InterPro" id="IPR037176">
    <property type="entry name" value="Osmotin/thaumatin-like_sf"/>
</dbReference>
<feature type="disulfide bond" evidence="3">
    <location>
        <begin position="96"/>
        <end position="103"/>
    </location>
</feature>
<dbReference type="PANTHER" id="PTHR31048">
    <property type="entry name" value="OS03G0233200 PROTEIN"/>
    <property type="match status" value="1"/>
</dbReference>
<evidence type="ECO:0000256" key="4">
    <source>
        <dbReference type="SAM" id="SignalP"/>
    </source>
</evidence>
<name>A0A8B8ZPI7_PHODC</name>
<feature type="disulfide bond" evidence="3">
    <location>
        <begin position="195"/>
        <end position="205"/>
    </location>
</feature>
<evidence type="ECO:0000313" key="5">
    <source>
        <dbReference type="Proteomes" id="UP000228380"/>
    </source>
</evidence>
<comment type="similarity">
    <text evidence="1">Belongs to the thaumatin family.</text>
</comment>
<organism evidence="5 6">
    <name type="scientific">Phoenix dactylifera</name>
    <name type="common">Date palm</name>
    <dbReference type="NCBI Taxonomy" id="42345"/>
    <lineage>
        <taxon>Eukaryota</taxon>
        <taxon>Viridiplantae</taxon>
        <taxon>Streptophyta</taxon>
        <taxon>Embryophyta</taxon>
        <taxon>Tracheophyta</taxon>
        <taxon>Spermatophyta</taxon>
        <taxon>Magnoliopsida</taxon>
        <taxon>Liliopsida</taxon>
        <taxon>Arecaceae</taxon>
        <taxon>Coryphoideae</taxon>
        <taxon>Phoeniceae</taxon>
        <taxon>Phoenix</taxon>
    </lineage>
</organism>
<dbReference type="PROSITE" id="PS51367">
    <property type="entry name" value="THAUMATIN_2"/>
    <property type="match status" value="1"/>
</dbReference>
<feature type="disulfide bond" evidence="3">
    <location>
        <begin position="33"/>
        <end position="245"/>
    </location>
</feature>
<dbReference type="SMART" id="SM00205">
    <property type="entry name" value="THN"/>
    <property type="match status" value="1"/>
</dbReference>
<dbReference type="Proteomes" id="UP000228380">
    <property type="component" value="Unplaced"/>
</dbReference>
<evidence type="ECO:0000256" key="1">
    <source>
        <dbReference type="ARBA" id="ARBA00010607"/>
    </source>
</evidence>
<dbReference type="Pfam" id="PF00314">
    <property type="entry name" value="Thaumatin"/>
    <property type="match status" value="1"/>
</dbReference>
<dbReference type="CDD" id="cd09218">
    <property type="entry name" value="TLP-PA"/>
    <property type="match status" value="1"/>
</dbReference>
<gene>
    <name evidence="6" type="primary">LOC103698510</name>
</gene>
<proteinExistence type="inferred from homology"/>
<feature type="disulfide bond" evidence="3">
    <location>
        <begin position="165"/>
        <end position="181"/>
    </location>
</feature>
<protein>
    <submittedName>
        <fullName evidence="6">Thaumatin-like protein 1b</fullName>
    </submittedName>
</protein>
<dbReference type="SUPFAM" id="SSF49870">
    <property type="entry name" value="Osmotin, thaumatin-like protein"/>
    <property type="match status" value="1"/>
</dbReference>
<dbReference type="GeneID" id="103698510"/>
<reference evidence="6" key="1">
    <citation type="submission" date="2025-08" db="UniProtKB">
        <authorList>
            <consortium name="RefSeq"/>
        </authorList>
    </citation>
    <scope>IDENTIFICATION</scope>
    <source>
        <tissue evidence="6">Young leaves</tissue>
    </source>
</reference>
<dbReference type="FunFam" id="2.60.110.10:FF:000002">
    <property type="entry name" value="Thaumatin-like protein 1a"/>
    <property type="match status" value="1"/>
</dbReference>
<evidence type="ECO:0000256" key="2">
    <source>
        <dbReference type="ARBA" id="ARBA00023157"/>
    </source>
</evidence>
<feature type="chain" id="PRO_5034910727" evidence="4">
    <location>
        <begin position="22"/>
        <end position="246"/>
    </location>
</feature>
<feature type="signal peptide" evidence="4">
    <location>
        <begin position="1"/>
        <end position="21"/>
    </location>
</feature>
<feature type="disulfide bond" evidence="3">
    <location>
        <begin position="152"/>
        <end position="235"/>
    </location>
</feature>
<accession>A0A8B8ZPI7</accession>
<evidence type="ECO:0000313" key="6">
    <source>
        <dbReference type="RefSeq" id="XP_038976170.1"/>
    </source>
</evidence>
<dbReference type="Gene3D" id="2.60.110.10">
    <property type="entry name" value="Thaumatin"/>
    <property type="match status" value="1"/>
</dbReference>
<dbReference type="PIRSF" id="PIRSF002703">
    <property type="entry name" value="Thaumatin"/>
    <property type="match status" value="1"/>
</dbReference>
<dbReference type="RefSeq" id="XP_038976170.1">
    <property type="nucleotide sequence ID" value="XM_039120242.1"/>
</dbReference>
<feature type="disulfide bond" evidence="3">
    <location>
        <begin position="157"/>
        <end position="218"/>
    </location>
</feature>
<dbReference type="InterPro" id="IPR001938">
    <property type="entry name" value="Thaumatin"/>
</dbReference>
<keyword evidence="2 3" id="KW-1015">Disulfide bond</keyword>
<dbReference type="PRINTS" id="PR00347">
    <property type="entry name" value="THAUMATIN"/>
</dbReference>
<keyword evidence="4" id="KW-0732">Signal</keyword>
<sequence length="246" mass="25734">MAMQTLLFVVFFIALLVQVSGGRSTTFTFKNSCSQTVWPATLTNPTAPALSNTGFELAPSASLSITIPAKWAGRVWARTLCSTDASGKFSCAVGDCGTGLVSCLGSGGAPPATLVEFTLQGDQGNDFYDISCVDGFNLPVSVAPQAGAMGYCNAIACSANINALCPSVLQEKAQDGSVVGCKSACLAFNTDQYCCRGAYGGPDACKPTDYSQLFKKACPQAYSYAYDDLTSIFTCVEADYLITFCP</sequence>
<feature type="disulfide bond" evidence="3">
    <location>
        <begin position="81"/>
        <end position="91"/>
    </location>
</feature>